<accession>A0ACB8AX72</accession>
<gene>
    <name evidence="1" type="ORF">BV22DRAFT_989754</name>
</gene>
<feature type="non-terminal residue" evidence="1">
    <location>
        <position position="1"/>
    </location>
</feature>
<evidence type="ECO:0000313" key="2">
    <source>
        <dbReference type="Proteomes" id="UP000790709"/>
    </source>
</evidence>
<evidence type="ECO:0000313" key="1">
    <source>
        <dbReference type="EMBL" id="KAH7917569.1"/>
    </source>
</evidence>
<reference evidence="1" key="1">
    <citation type="journal article" date="2021" name="New Phytol.">
        <title>Evolutionary innovations through gain and loss of genes in the ectomycorrhizal Boletales.</title>
        <authorList>
            <person name="Wu G."/>
            <person name="Miyauchi S."/>
            <person name="Morin E."/>
            <person name="Kuo A."/>
            <person name="Drula E."/>
            <person name="Varga T."/>
            <person name="Kohler A."/>
            <person name="Feng B."/>
            <person name="Cao Y."/>
            <person name="Lipzen A."/>
            <person name="Daum C."/>
            <person name="Hundley H."/>
            <person name="Pangilinan J."/>
            <person name="Johnson J."/>
            <person name="Barry K."/>
            <person name="LaButti K."/>
            <person name="Ng V."/>
            <person name="Ahrendt S."/>
            <person name="Min B."/>
            <person name="Choi I.G."/>
            <person name="Park H."/>
            <person name="Plett J.M."/>
            <person name="Magnuson J."/>
            <person name="Spatafora J.W."/>
            <person name="Nagy L.G."/>
            <person name="Henrissat B."/>
            <person name="Grigoriev I.V."/>
            <person name="Yang Z.L."/>
            <person name="Xu J."/>
            <person name="Martin F.M."/>
        </authorList>
    </citation>
    <scope>NUCLEOTIDE SEQUENCE</scope>
    <source>
        <strain evidence="1">KUC20120723A-06</strain>
    </source>
</reference>
<dbReference type="EMBL" id="MU267009">
    <property type="protein sequence ID" value="KAH7917569.1"/>
    <property type="molecule type" value="Genomic_DNA"/>
</dbReference>
<protein>
    <submittedName>
        <fullName evidence="1">Uncharacterized protein</fullName>
    </submittedName>
</protein>
<comment type="caution">
    <text evidence="1">The sequence shown here is derived from an EMBL/GenBank/DDBJ whole genome shotgun (WGS) entry which is preliminary data.</text>
</comment>
<feature type="non-terminal residue" evidence="1">
    <location>
        <position position="202"/>
    </location>
</feature>
<keyword evidence="2" id="KW-1185">Reference proteome</keyword>
<organism evidence="1 2">
    <name type="scientific">Leucogyrophana mollusca</name>
    <dbReference type="NCBI Taxonomy" id="85980"/>
    <lineage>
        <taxon>Eukaryota</taxon>
        <taxon>Fungi</taxon>
        <taxon>Dikarya</taxon>
        <taxon>Basidiomycota</taxon>
        <taxon>Agaricomycotina</taxon>
        <taxon>Agaricomycetes</taxon>
        <taxon>Agaricomycetidae</taxon>
        <taxon>Boletales</taxon>
        <taxon>Boletales incertae sedis</taxon>
        <taxon>Leucogyrophana</taxon>
    </lineage>
</organism>
<sequence>NLRLHLFDRAGALYSCPYNIHQHPHVLIHIMCLTLTAPEDFLGYDPTILIRTLIPSSGQPARPLKSVKAAARTIIDLIRGRATSCWHVQDDKHIDYVIKDCWTNVGRATREEDLLKCAKSVRGVPKLVAAWTVEFNGAADSTSARRPAFLIDNYPKIISDMNIQVESRDHRRLLMTLVGESLAQVLSVLELVSCLIDLINGK</sequence>
<proteinExistence type="predicted"/>
<dbReference type="Proteomes" id="UP000790709">
    <property type="component" value="Unassembled WGS sequence"/>
</dbReference>
<name>A0ACB8AX72_9AGAM</name>